<evidence type="ECO:0000259" key="6">
    <source>
        <dbReference type="Pfam" id="PF00155"/>
    </source>
</evidence>
<dbReference type="AlphaFoldDB" id="A0A381PNL8"/>
<dbReference type="InterPro" id="IPR004839">
    <property type="entry name" value="Aminotransferase_I/II_large"/>
</dbReference>
<dbReference type="Gene3D" id="3.40.640.10">
    <property type="entry name" value="Type I PLP-dependent aspartate aminotransferase-like (Major domain)"/>
    <property type="match status" value="1"/>
</dbReference>
<keyword evidence="4" id="KW-0808">Transferase</keyword>
<evidence type="ECO:0000256" key="4">
    <source>
        <dbReference type="ARBA" id="ARBA00022679"/>
    </source>
</evidence>
<dbReference type="GO" id="GO:0008483">
    <property type="term" value="F:transaminase activity"/>
    <property type="evidence" value="ECO:0007669"/>
    <property type="project" value="UniProtKB-KW"/>
</dbReference>
<dbReference type="InterPro" id="IPR015421">
    <property type="entry name" value="PyrdxlP-dep_Trfase_major"/>
</dbReference>
<evidence type="ECO:0000256" key="3">
    <source>
        <dbReference type="ARBA" id="ARBA00022576"/>
    </source>
</evidence>
<evidence type="ECO:0000313" key="7">
    <source>
        <dbReference type="EMBL" id="SUZ68204.1"/>
    </source>
</evidence>
<dbReference type="InterPro" id="IPR015424">
    <property type="entry name" value="PyrdxlP-dep_Trfase"/>
</dbReference>
<dbReference type="PROSITE" id="PS00105">
    <property type="entry name" value="AA_TRANSFER_CLASS_1"/>
    <property type="match status" value="1"/>
</dbReference>
<organism evidence="7">
    <name type="scientific">marine metagenome</name>
    <dbReference type="NCBI Taxonomy" id="408172"/>
    <lineage>
        <taxon>unclassified sequences</taxon>
        <taxon>metagenomes</taxon>
        <taxon>ecological metagenomes</taxon>
    </lineage>
</organism>
<dbReference type="SUPFAM" id="SSF53383">
    <property type="entry name" value="PLP-dependent transferases"/>
    <property type="match status" value="1"/>
</dbReference>
<name>A0A381PNL8_9ZZZZ</name>
<evidence type="ECO:0000256" key="2">
    <source>
        <dbReference type="ARBA" id="ARBA00007441"/>
    </source>
</evidence>
<reference evidence="7" key="1">
    <citation type="submission" date="2018-05" db="EMBL/GenBank/DDBJ databases">
        <authorList>
            <person name="Lanie J.A."/>
            <person name="Ng W.-L."/>
            <person name="Kazmierczak K.M."/>
            <person name="Andrzejewski T.M."/>
            <person name="Davidsen T.M."/>
            <person name="Wayne K.J."/>
            <person name="Tettelin H."/>
            <person name="Glass J.I."/>
            <person name="Rusch D."/>
            <person name="Podicherti R."/>
            <person name="Tsui H.-C.T."/>
            <person name="Winkler M.E."/>
        </authorList>
    </citation>
    <scope>NUCLEOTIDE SEQUENCE</scope>
</reference>
<dbReference type="PANTHER" id="PTHR46383:SF1">
    <property type="entry name" value="ASPARTATE AMINOTRANSFERASE"/>
    <property type="match status" value="1"/>
</dbReference>
<protein>
    <recommendedName>
        <fullName evidence="6">Aminotransferase class I/classII large domain-containing protein</fullName>
    </recommendedName>
</protein>
<dbReference type="Gene3D" id="3.90.1150.10">
    <property type="entry name" value="Aspartate Aminotransferase, domain 1"/>
    <property type="match status" value="1"/>
</dbReference>
<proteinExistence type="inferred from homology"/>
<keyword evidence="3" id="KW-0032">Aminotransferase</keyword>
<comment type="cofactor">
    <cofactor evidence="1">
        <name>pyridoxal 5'-phosphate</name>
        <dbReference type="ChEBI" id="CHEBI:597326"/>
    </cofactor>
</comment>
<dbReference type="InterPro" id="IPR050596">
    <property type="entry name" value="AspAT/PAT-like"/>
</dbReference>
<feature type="domain" description="Aminotransferase class I/classII large" evidence="6">
    <location>
        <begin position="31"/>
        <end position="390"/>
    </location>
</feature>
<gene>
    <name evidence="7" type="ORF">METZ01_LOCUS21058</name>
</gene>
<evidence type="ECO:0000256" key="5">
    <source>
        <dbReference type="ARBA" id="ARBA00022898"/>
    </source>
</evidence>
<dbReference type="Pfam" id="PF00155">
    <property type="entry name" value="Aminotran_1_2"/>
    <property type="match status" value="1"/>
</dbReference>
<dbReference type="InterPro" id="IPR004838">
    <property type="entry name" value="NHTrfase_class1_PyrdxlP-BS"/>
</dbReference>
<keyword evidence="5" id="KW-0663">Pyridoxal phosphate</keyword>
<dbReference type="InterPro" id="IPR015422">
    <property type="entry name" value="PyrdxlP-dep_Trfase_small"/>
</dbReference>
<dbReference type="GO" id="GO:0006520">
    <property type="term" value="P:amino acid metabolic process"/>
    <property type="evidence" value="ECO:0007669"/>
    <property type="project" value="InterPro"/>
</dbReference>
<dbReference type="GO" id="GO:0030170">
    <property type="term" value="F:pyridoxal phosphate binding"/>
    <property type="evidence" value="ECO:0007669"/>
    <property type="project" value="InterPro"/>
</dbReference>
<dbReference type="CDD" id="cd00609">
    <property type="entry name" value="AAT_like"/>
    <property type="match status" value="1"/>
</dbReference>
<sequence>MSFSANVEKLKPSATIAVSTLAKSLVAEGRDIVNLGAGEPDFDTPLFIADAAVHGVRSGRTRYTPPAGLPELRKAIANHLRARSGREINWQGVVVSAGVKQALFNTFFSLCGPGDEVLVAAPYWTTYPDLVMLARAEPVTVFGAEANSFKVVPSDLERVVSGNTKGLVLNTPCNPTGAIYSLAELKELAAWAKGHGIWIVSDEIYRNVYFGEEGGAAPGVLDLPESDVGNFILVDGASKSYAMTGWRVGFSYSSVEVAQKFTALQSQITSNTATPSQVGALEAFRNVEAASVAIAEMGVAFRRRRNLVITLMDQLLPGVPYIRPEGAFYLYFRVDGLFGADESDATAWCSQLLQEHGVALVPGAAFGDDRWVRLSFAAADALIEEAFERIVAMVRTGAAA</sequence>
<evidence type="ECO:0000256" key="1">
    <source>
        <dbReference type="ARBA" id="ARBA00001933"/>
    </source>
</evidence>
<dbReference type="PANTHER" id="PTHR46383">
    <property type="entry name" value="ASPARTATE AMINOTRANSFERASE"/>
    <property type="match status" value="1"/>
</dbReference>
<dbReference type="EMBL" id="UINC01001033">
    <property type="protein sequence ID" value="SUZ68204.1"/>
    <property type="molecule type" value="Genomic_DNA"/>
</dbReference>
<comment type="similarity">
    <text evidence="2">Belongs to the class-I pyridoxal-phosphate-dependent aminotransferase family.</text>
</comment>
<accession>A0A381PNL8</accession>